<protein>
    <submittedName>
        <fullName evidence="2">Uncharacterized protein</fullName>
    </submittedName>
</protein>
<evidence type="ECO:0000313" key="2">
    <source>
        <dbReference type="EMBL" id="EEC46650.1"/>
    </source>
</evidence>
<accession>B7G4P3</accession>
<keyword evidence="1" id="KW-0812">Transmembrane</keyword>
<reference evidence="3" key="2">
    <citation type="submission" date="2008-08" db="EMBL/GenBank/DDBJ databases">
        <authorList>
            <consortium name="Diatom Consortium"/>
            <person name="Grigoriev I."/>
            <person name="Grimwood J."/>
            <person name="Kuo A."/>
            <person name="Otillar R.P."/>
            <person name="Salamov A."/>
            <person name="Detter J.C."/>
            <person name="Lindquist E."/>
            <person name="Shapiro H."/>
            <person name="Lucas S."/>
            <person name="Glavina del Rio T."/>
            <person name="Pitluck S."/>
            <person name="Rokhsar D."/>
            <person name="Bowler C."/>
        </authorList>
    </citation>
    <scope>GENOME REANNOTATION</scope>
    <source>
        <strain evidence="3">CCAP 1055/1</strain>
    </source>
</reference>
<dbReference type="GeneID" id="7202719"/>
<dbReference type="KEGG" id="pti:PHATRDRAFT_47727"/>
<dbReference type="eggNOG" id="ENOG502SSW1">
    <property type="taxonomic scope" value="Eukaryota"/>
</dbReference>
<dbReference type="InParanoid" id="B7G4P3"/>
<keyword evidence="3" id="KW-1185">Reference proteome</keyword>
<feature type="transmembrane region" description="Helical" evidence="1">
    <location>
        <begin position="48"/>
        <end position="71"/>
    </location>
</feature>
<dbReference type="PaxDb" id="2850-Phatr47727"/>
<proteinExistence type="predicted"/>
<evidence type="ECO:0000313" key="3">
    <source>
        <dbReference type="Proteomes" id="UP000000759"/>
    </source>
</evidence>
<keyword evidence="1" id="KW-0472">Membrane</keyword>
<evidence type="ECO:0000256" key="1">
    <source>
        <dbReference type="SAM" id="Phobius"/>
    </source>
</evidence>
<sequence>MTDPASHFLSPDVDYLTIMVAPQFANQRTFAASWRRSSKRRDTTKLSVLRILGLTAVSFVATKIPVSFFSFESERGLVELTVDPQLVTELASSIASYESPPVPRETPWTVFYNVYLPRTNLTHALTIVEEQLEQVSSSYGATKPGYAPTPVHFNTIGDPIGAKKVQLYCATKTNLHCVHMQHYDDGNFEDVTLTRLFEFCSNNGMDLPKFHPDDERRDPTVVYLHSKGTYHSSEMNDHWRRFMTNAAMGEGCLNFKGRHNARTNGDSQINLDSTDITQCNACGFMFYPIWTPFFPGNIWSAKCSYIRKLMHPQVFKNQSDSTANKAVALMREGRFTMNLLSPYFEEGGYLGRERFADEHWVGSHPSLVPCDVAPRPHLMKWIHPKYLNRSRTQLFDTQPLEWSLAPRHPINEDWLFFQGIQKKYKLVADRNWRHREFFLLPGALWKWITWYNAVPPASSYVWSWFPEGLEWLGRVQTLGTQEKLGEPNFPRVVHQRLQSIGARSPGATVFFNTVGEMGVRDVAEILFFCRETYQLNCVHMEHLDAGMELVTWGRVHDFCQIHNSSRVGFVHAIGSTADPNQARREQLHLFETEAVASDQCWTKHLGCDTCSLTSTVNTEFENAPKTFNAGDIRGNSSSQRTKNDFDSQQKKLMLTAIPSTWTASCAYILNIGSPSDFAARFSQKHWEVRGTYGGRWIMKYHRVGNCDVNVLFVAAPVQKLGRGTFQHGHYRHVTIRISCSGMVKLYFVAERKPSYLKESQGGIIAFPHNDLRAQKMKKVIHGASESRLADKGEE</sequence>
<dbReference type="OrthoDB" id="48355at2759"/>
<dbReference type="AlphaFoldDB" id="B7G4P3"/>
<reference evidence="2 3" key="1">
    <citation type="journal article" date="2008" name="Nature">
        <title>The Phaeodactylum genome reveals the evolutionary history of diatom genomes.</title>
        <authorList>
            <person name="Bowler C."/>
            <person name="Allen A.E."/>
            <person name="Badger J.H."/>
            <person name="Grimwood J."/>
            <person name="Jabbari K."/>
            <person name="Kuo A."/>
            <person name="Maheswari U."/>
            <person name="Martens C."/>
            <person name="Maumus F."/>
            <person name="Otillar R.P."/>
            <person name="Rayko E."/>
            <person name="Salamov A."/>
            <person name="Vandepoele K."/>
            <person name="Beszteri B."/>
            <person name="Gruber A."/>
            <person name="Heijde M."/>
            <person name="Katinka M."/>
            <person name="Mock T."/>
            <person name="Valentin K."/>
            <person name="Verret F."/>
            <person name="Berges J.A."/>
            <person name="Brownlee C."/>
            <person name="Cadoret J.P."/>
            <person name="Chiovitti A."/>
            <person name="Choi C.J."/>
            <person name="Coesel S."/>
            <person name="De Martino A."/>
            <person name="Detter J.C."/>
            <person name="Durkin C."/>
            <person name="Falciatore A."/>
            <person name="Fournet J."/>
            <person name="Haruta M."/>
            <person name="Huysman M.J."/>
            <person name="Jenkins B.D."/>
            <person name="Jiroutova K."/>
            <person name="Jorgensen R.E."/>
            <person name="Joubert Y."/>
            <person name="Kaplan A."/>
            <person name="Kroger N."/>
            <person name="Kroth P.G."/>
            <person name="La Roche J."/>
            <person name="Lindquist E."/>
            <person name="Lommer M."/>
            <person name="Martin-Jezequel V."/>
            <person name="Lopez P.J."/>
            <person name="Lucas S."/>
            <person name="Mangogna M."/>
            <person name="McGinnis K."/>
            <person name="Medlin L.K."/>
            <person name="Montsant A."/>
            <person name="Oudot-Le Secq M.P."/>
            <person name="Napoli C."/>
            <person name="Obornik M."/>
            <person name="Parker M.S."/>
            <person name="Petit J.L."/>
            <person name="Porcel B.M."/>
            <person name="Poulsen N."/>
            <person name="Robison M."/>
            <person name="Rychlewski L."/>
            <person name="Rynearson T.A."/>
            <person name="Schmutz J."/>
            <person name="Shapiro H."/>
            <person name="Siaut M."/>
            <person name="Stanley M."/>
            <person name="Sussman M.R."/>
            <person name="Taylor A.R."/>
            <person name="Vardi A."/>
            <person name="von Dassow P."/>
            <person name="Vyverman W."/>
            <person name="Willis A."/>
            <person name="Wyrwicz L.S."/>
            <person name="Rokhsar D.S."/>
            <person name="Weissenbach J."/>
            <person name="Armbrust E.V."/>
            <person name="Green B.R."/>
            <person name="Van de Peer Y."/>
            <person name="Grigoriev I.V."/>
        </authorList>
    </citation>
    <scope>NUCLEOTIDE SEQUENCE [LARGE SCALE GENOMIC DNA]</scope>
    <source>
        <strain evidence="2 3">CCAP 1055/1</strain>
    </source>
</reference>
<name>B7G4P3_PHATC</name>
<dbReference type="HOGENOM" id="CLU_385660_0_0_1"/>
<gene>
    <name evidence="2" type="ORF">PHATRDRAFT_47727</name>
</gene>
<dbReference type="Proteomes" id="UP000000759">
    <property type="component" value="Chromosome 14"/>
</dbReference>
<keyword evidence="1" id="KW-1133">Transmembrane helix</keyword>
<dbReference type="RefSeq" id="XP_002182110.1">
    <property type="nucleotide sequence ID" value="XM_002182074.1"/>
</dbReference>
<dbReference type="EMBL" id="CM000616">
    <property type="protein sequence ID" value="EEC46650.1"/>
    <property type="molecule type" value="Genomic_DNA"/>
</dbReference>
<organism evidence="2 3">
    <name type="scientific">Phaeodactylum tricornutum (strain CCAP 1055/1)</name>
    <dbReference type="NCBI Taxonomy" id="556484"/>
    <lineage>
        <taxon>Eukaryota</taxon>
        <taxon>Sar</taxon>
        <taxon>Stramenopiles</taxon>
        <taxon>Ochrophyta</taxon>
        <taxon>Bacillariophyta</taxon>
        <taxon>Bacillariophyceae</taxon>
        <taxon>Bacillariophycidae</taxon>
        <taxon>Naviculales</taxon>
        <taxon>Phaeodactylaceae</taxon>
        <taxon>Phaeodactylum</taxon>
    </lineage>
</organism>